<reference evidence="3 4" key="1">
    <citation type="submission" date="2016-11" db="EMBL/GenBank/DDBJ databases">
        <title>Complete genome sequence of Streptomyces niveus SCSIO 3406.</title>
        <authorList>
            <person name="Zhu Q."/>
            <person name="Cheng W."/>
            <person name="Song Y."/>
            <person name="Li Q."/>
            <person name="Ju J."/>
        </authorList>
    </citation>
    <scope>NUCLEOTIDE SEQUENCE [LARGE SCALE GENOMIC DNA]</scope>
    <source>
        <strain evidence="3 4">SCSIO 3406</strain>
    </source>
</reference>
<feature type="compositionally biased region" description="Low complexity" evidence="1">
    <location>
        <begin position="383"/>
        <end position="425"/>
    </location>
</feature>
<keyword evidence="2" id="KW-1133">Transmembrane helix</keyword>
<keyword evidence="4" id="KW-1185">Reference proteome</keyword>
<feature type="compositionally biased region" description="Low complexity" evidence="1">
    <location>
        <begin position="179"/>
        <end position="223"/>
    </location>
</feature>
<feature type="compositionally biased region" description="Gly residues" evidence="1">
    <location>
        <begin position="304"/>
        <end position="316"/>
    </location>
</feature>
<dbReference type="KEGG" id="snw:BBN63_12110"/>
<organism evidence="3 4">
    <name type="scientific">Streptomyces niveus</name>
    <name type="common">Streptomyces spheroides</name>
    <dbReference type="NCBI Taxonomy" id="193462"/>
    <lineage>
        <taxon>Bacteria</taxon>
        <taxon>Bacillati</taxon>
        <taxon>Actinomycetota</taxon>
        <taxon>Actinomycetes</taxon>
        <taxon>Kitasatosporales</taxon>
        <taxon>Streptomycetaceae</taxon>
        <taxon>Streptomyces</taxon>
    </lineage>
</organism>
<feature type="compositionally biased region" description="Gly residues" evidence="1">
    <location>
        <begin position="326"/>
        <end position="358"/>
    </location>
</feature>
<proteinExistence type="predicted"/>
<protein>
    <recommendedName>
        <fullName evidence="5">Extensin</fullName>
    </recommendedName>
</protein>
<dbReference type="Proteomes" id="UP000189677">
    <property type="component" value="Chromosome"/>
</dbReference>
<evidence type="ECO:0008006" key="5">
    <source>
        <dbReference type="Google" id="ProtNLM"/>
    </source>
</evidence>
<gene>
    <name evidence="3" type="ORF">BBN63_12110</name>
</gene>
<dbReference type="EMBL" id="CP018047">
    <property type="protein sequence ID" value="AQU66876.1"/>
    <property type="molecule type" value="Genomic_DNA"/>
</dbReference>
<evidence type="ECO:0000313" key="4">
    <source>
        <dbReference type="Proteomes" id="UP000189677"/>
    </source>
</evidence>
<accession>A0A1U9QRJ5</accession>
<keyword evidence="2" id="KW-0472">Membrane</keyword>
<dbReference type="RefSeq" id="WP_078075419.1">
    <property type="nucleotide sequence ID" value="NZ_CP018047.1"/>
</dbReference>
<name>A0A1U9QRJ5_STRNV</name>
<evidence type="ECO:0000256" key="1">
    <source>
        <dbReference type="SAM" id="MobiDB-lite"/>
    </source>
</evidence>
<sequence>MAHERETWLDHGVAELLLRGRQVETADMHAQAQADRLARVLEEIAYAAYAGRVADAYADAGTDAGASSAGTPGELPGEAAALAAFRQAVGTAGRTVPSARDAGADARADGIGTVRLGPERHGDRIPRFGRPLRLGLAAAMAGCALSGVAAGAGYLYAPSAGESSPQPTNSVSGVVTPEPLASDSPSDSSPPATPDDLPGGSGTGPVVPGATGSATGTDTAGGPTHKREGEKGQTSSGNGWKDGDGDKWYAKLVQACHEYRNGTIAVGKKKLLESAAKGPQGVGRFCEQLLADGPDDDGHYEGAPGHGGGSGGGNGPQIGSPSEGGPSDGGGIGGGGTGGIGGGIGGIGGGIGGGGTGGSAAPPTGWPGGDYGETIGMPPPAPDADGASLPPLLPAMPGGDADPAPGTDTGTAPGTDTDTDTGSGAVESPAPTPAPDSEPAPETDLSAP</sequence>
<evidence type="ECO:0000313" key="3">
    <source>
        <dbReference type="EMBL" id="AQU66876.1"/>
    </source>
</evidence>
<evidence type="ECO:0000256" key="2">
    <source>
        <dbReference type="SAM" id="Phobius"/>
    </source>
</evidence>
<feature type="transmembrane region" description="Helical" evidence="2">
    <location>
        <begin position="134"/>
        <end position="157"/>
    </location>
</feature>
<feature type="region of interest" description="Disordered" evidence="1">
    <location>
        <begin position="288"/>
        <end position="448"/>
    </location>
</feature>
<feature type="region of interest" description="Disordered" evidence="1">
    <location>
        <begin position="160"/>
        <end position="245"/>
    </location>
</feature>
<feature type="compositionally biased region" description="Polar residues" evidence="1">
    <location>
        <begin position="161"/>
        <end position="173"/>
    </location>
</feature>
<keyword evidence="2" id="KW-0812">Transmembrane</keyword>
<dbReference type="AlphaFoldDB" id="A0A1U9QRJ5"/>